<evidence type="ECO:0000256" key="5">
    <source>
        <dbReference type="ARBA" id="ARBA00023136"/>
    </source>
</evidence>
<gene>
    <name evidence="8" type="ORF">EI16_01490</name>
</gene>
<feature type="transmembrane region" description="Helical" evidence="6">
    <location>
        <begin position="180"/>
        <end position="202"/>
    </location>
</feature>
<comment type="subcellular location">
    <subcellularLocation>
        <location evidence="1">Membrane</location>
        <topology evidence="1">Multi-pass membrane protein</topology>
    </subcellularLocation>
</comment>
<dbReference type="SUPFAM" id="SSF103481">
    <property type="entry name" value="Multidrug resistance efflux transporter EmrE"/>
    <property type="match status" value="2"/>
</dbReference>
<dbReference type="Pfam" id="PF00892">
    <property type="entry name" value="EamA"/>
    <property type="match status" value="2"/>
</dbReference>
<keyword evidence="3 6" id="KW-0812">Transmembrane</keyword>
<name>A0A066ZMG0_HYDMR</name>
<feature type="domain" description="EamA" evidence="7">
    <location>
        <begin position="11"/>
        <end position="140"/>
    </location>
</feature>
<evidence type="ECO:0000313" key="8">
    <source>
        <dbReference type="EMBL" id="KDN95013.1"/>
    </source>
</evidence>
<feature type="transmembrane region" description="Helical" evidence="6">
    <location>
        <begin position="214"/>
        <end position="236"/>
    </location>
</feature>
<dbReference type="InterPro" id="IPR050638">
    <property type="entry name" value="AA-Vitamin_Transporters"/>
</dbReference>
<dbReference type="RefSeq" id="WP_029908701.1">
    <property type="nucleotide sequence ID" value="NZ_AP020335.1"/>
</dbReference>
<feature type="transmembrane region" description="Helical" evidence="6">
    <location>
        <begin position="243"/>
        <end position="263"/>
    </location>
</feature>
<dbReference type="AlphaFoldDB" id="A0A066ZMG0"/>
<keyword evidence="9" id="KW-1185">Reference proteome</keyword>
<comment type="caution">
    <text evidence="8">The sequence shown here is derived from an EMBL/GenBank/DDBJ whole genome shotgun (WGS) entry which is preliminary data.</text>
</comment>
<dbReference type="EMBL" id="JMIU01000001">
    <property type="protein sequence ID" value="KDN95013.1"/>
    <property type="molecule type" value="Genomic_DNA"/>
</dbReference>
<feature type="transmembrane region" description="Helical" evidence="6">
    <location>
        <begin position="70"/>
        <end position="90"/>
    </location>
</feature>
<comment type="similarity">
    <text evidence="2">Belongs to the EamA transporter family.</text>
</comment>
<dbReference type="GO" id="GO:0016020">
    <property type="term" value="C:membrane"/>
    <property type="evidence" value="ECO:0007669"/>
    <property type="project" value="UniProtKB-SubCell"/>
</dbReference>
<evidence type="ECO:0000256" key="2">
    <source>
        <dbReference type="ARBA" id="ARBA00007362"/>
    </source>
</evidence>
<dbReference type="PANTHER" id="PTHR32322:SF2">
    <property type="entry name" value="EAMA DOMAIN-CONTAINING PROTEIN"/>
    <property type="match status" value="1"/>
</dbReference>
<feature type="transmembrane region" description="Helical" evidence="6">
    <location>
        <begin position="147"/>
        <end position="168"/>
    </location>
</feature>
<dbReference type="InterPro" id="IPR000620">
    <property type="entry name" value="EamA_dom"/>
</dbReference>
<proteinExistence type="inferred from homology"/>
<feature type="transmembrane region" description="Helical" evidence="6">
    <location>
        <begin position="269"/>
        <end position="287"/>
    </location>
</feature>
<protein>
    <submittedName>
        <fullName evidence="8">Membrane protein</fullName>
    </submittedName>
</protein>
<accession>A0A066ZMG0</accession>
<dbReference type="InterPro" id="IPR037185">
    <property type="entry name" value="EmrE-like"/>
</dbReference>
<evidence type="ECO:0000259" key="7">
    <source>
        <dbReference type="Pfam" id="PF00892"/>
    </source>
</evidence>
<evidence type="ECO:0000256" key="1">
    <source>
        <dbReference type="ARBA" id="ARBA00004141"/>
    </source>
</evidence>
<feature type="transmembrane region" description="Helical" evidence="6">
    <location>
        <begin position="96"/>
        <end position="117"/>
    </location>
</feature>
<feature type="transmembrane region" description="Helical" evidence="6">
    <location>
        <begin position="7"/>
        <end position="26"/>
    </location>
</feature>
<dbReference type="Proteomes" id="UP000027341">
    <property type="component" value="Unassembled WGS sequence"/>
</dbReference>
<dbReference type="STRING" id="28885.EI16_01490"/>
<evidence type="ECO:0000256" key="6">
    <source>
        <dbReference type="SAM" id="Phobius"/>
    </source>
</evidence>
<keyword evidence="5 6" id="KW-0472">Membrane</keyword>
<evidence type="ECO:0000313" key="9">
    <source>
        <dbReference type="Proteomes" id="UP000027341"/>
    </source>
</evidence>
<organism evidence="8 9">
    <name type="scientific">Hydrogenovibrio marinus</name>
    <dbReference type="NCBI Taxonomy" id="28885"/>
    <lineage>
        <taxon>Bacteria</taxon>
        <taxon>Pseudomonadati</taxon>
        <taxon>Pseudomonadota</taxon>
        <taxon>Gammaproteobacteria</taxon>
        <taxon>Thiotrichales</taxon>
        <taxon>Piscirickettsiaceae</taxon>
        <taxon>Hydrogenovibrio</taxon>
    </lineage>
</organism>
<feature type="transmembrane region" description="Helical" evidence="6">
    <location>
        <begin position="124"/>
        <end position="141"/>
    </location>
</feature>
<evidence type="ECO:0000256" key="3">
    <source>
        <dbReference type="ARBA" id="ARBA00022692"/>
    </source>
</evidence>
<reference evidence="8 9" key="1">
    <citation type="submission" date="2014-04" db="EMBL/GenBank/DDBJ databases">
        <title>Draft genome sequence of Hydrogenovibrio marinus MH-110, a model organism for aerobic H2 metabolism.</title>
        <authorList>
            <person name="Cha H.J."/>
            <person name="Jo B.H."/>
            <person name="Hwang B.H."/>
        </authorList>
    </citation>
    <scope>NUCLEOTIDE SEQUENCE [LARGE SCALE GENOMIC DNA]</scope>
    <source>
        <strain evidence="8 9">MH-110</strain>
    </source>
</reference>
<feature type="transmembrane region" description="Helical" evidence="6">
    <location>
        <begin position="38"/>
        <end position="58"/>
    </location>
</feature>
<evidence type="ECO:0000256" key="4">
    <source>
        <dbReference type="ARBA" id="ARBA00022989"/>
    </source>
</evidence>
<feature type="domain" description="EamA" evidence="7">
    <location>
        <begin position="152"/>
        <end position="286"/>
    </location>
</feature>
<sequence>MSSPKVAFRPLLALFVLGLLWGYNWVVMKGGLSDIATLWFGAIRTIVPALFLILLLPIMGKSMAPPPLKFALPLGVLQTAGFVGFMMWALKSGAAGETAVLVFTMPLWLTLMAHLFLHDHLSRLQWMALGVAAIGLFLMIAPWEGHLAMASSLLAVLSGLTWAGGSIWQKKYGHLYKLDMINVIAWQMLYGGIVILAAAMLFDPWHFNWNLHLGWVLFYNLIPAGALGWLLWFYALHNLPTKVAGFGSLLIPTIGVLSAWVQLGERPNQFEMFGILFIMAALVMILWPKKINS</sequence>
<keyword evidence="4 6" id="KW-1133">Transmembrane helix</keyword>
<dbReference type="PANTHER" id="PTHR32322">
    <property type="entry name" value="INNER MEMBRANE TRANSPORTER"/>
    <property type="match status" value="1"/>
</dbReference>